<gene>
    <name evidence="2" type="ORF">GXP67_10235</name>
</gene>
<feature type="transmembrane region" description="Helical" evidence="1">
    <location>
        <begin position="185"/>
        <end position="203"/>
    </location>
</feature>
<protein>
    <submittedName>
        <fullName evidence="2">Uncharacterized protein</fullName>
    </submittedName>
</protein>
<feature type="transmembrane region" description="Helical" evidence="1">
    <location>
        <begin position="6"/>
        <end position="24"/>
    </location>
</feature>
<evidence type="ECO:0000313" key="3">
    <source>
        <dbReference type="Proteomes" id="UP000480178"/>
    </source>
</evidence>
<keyword evidence="3" id="KW-1185">Reference proteome</keyword>
<name>A0A6C0GG77_9BACT</name>
<reference evidence="2 3" key="1">
    <citation type="submission" date="2020-01" db="EMBL/GenBank/DDBJ databases">
        <authorList>
            <person name="Kim M.K."/>
        </authorList>
    </citation>
    <scope>NUCLEOTIDE SEQUENCE [LARGE SCALE GENOMIC DNA]</scope>
    <source>
        <strain evidence="2 3">172606-1</strain>
    </source>
</reference>
<dbReference type="EMBL" id="CP048222">
    <property type="protein sequence ID" value="QHT66998.1"/>
    <property type="molecule type" value="Genomic_DNA"/>
</dbReference>
<organism evidence="2 3">
    <name type="scientific">Rhodocytophaga rosea</name>
    <dbReference type="NCBI Taxonomy" id="2704465"/>
    <lineage>
        <taxon>Bacteria</taxon>
        <taxon>Pseudomonadati</taxon>
        <taxon>Bacteroidota</taxon>
        <taxon>Cytophagia</taxon>
        <taxon>Cytophagales</taxon>
        <taxon>Rhodocytophagaceae</taxon>
        <taxon>Rhodocytophaga</taxon>
    </lineage>
</organism>
<keyword evidence="1" id="KW-0812">Transmembrane</keyword>
<dbReference type="RefSeq" id="WP_162443042.1">
    <property type="nucleotide sequence ID" value="NZ_CP048222.1"/>
</dbReference>
<feature type="transmembrane region" description="Helical" evidence="1">
    <location>
        <begin position="36"/>
        <end position="57"/>
    </location>
</feature>
<keyword evidence="1" id="KW-1133">Transmembrane helix</keyword>
<accession>A0A6C0GG77</accession>
<feature type="transmembrane region" description="Helical" evidence="1">
    <location>
        <begin position="111"/>
        <end position="135"/>
    </location>
</feature>
<evidence type="ECO:0000313" key="2">
    <source>
        <dbReference type="EMBL" id="QHT66998.1"/>
    </source>
</evidence>
<evidence type="ECO:0000256" key="1">
    <source>
        <dbReference type="SAM" id="Phobius"/>
    </source>
</evidence>
<sequence>MASLCHYRFSWTFFLIVFSMWINSHILKQEPIDQTAWIILGALLLRIFTIVVALASIQKWGQQFPPWAVLGGLSGSASAQLIYPIAELFAKLVLLTSLIESSTTGLGNMSLTGWFNLSAMCVIFGIPGMLFVLAAKSYKQSTAISNRWAGLVAYQASLLYFNWLRKTFILSEPRGKNIFSHELSIFGNSLIGVLISLLLYSGFVR</sequence>
<dbReference type="AlphaFoldDB" id="A0A6C0GG77"/>
<dbReference type="Proteomes" id="UP000480178">
    <property type="component" value="Chromosome"/>
</dbReference>
<dbReference type="KEGG" id="rhoz:GXP67_10235"/>
<keyword evidence="1" id="KW-0472">Membrane</keyword>
<proteinExistence type="predicted"/>
<feature type="transmembrane region" description="Helical" evidence="1">
    <location>
        <begin position="147"/>
        <end position="164"/>
    </location>
</feature>